<dbReference type="EMBL" id="JBHSUS010000001">
    <property type="protein sequence ID" value="MFC6439642.1"/>
    <property type="molecule type" value="Genomic_DNA"/>
</dbReference>
<dbReference type="Gene3D" id="3.40.1090.10">
    <property type="entry name" value="Cytosolic phospholipase A2 catalytic domain"/>
    <property type="match status" value="1"/>
</dbReference>
<evidence type="ECO:0000256" key="2">
    <source>
        <dbReference type="ARBA" id="ARBA00022963"/>
    </source>
</evidence>
<dbReference type="Pfam" id="PF01734">
    <property type="entry name" value="Patatin"/>
    <property type="match status" value="1"/>
</dbReference>
<keyword evidence="2 4" id="KW-0442">Lipid degradation</keyword>
<dbReference type="InterPro" id="IPR016035">
    <property type="entry name" value="Acyl_Trfase/lysoPLipase"/>
</dbReference>
<dbReference type="PANTHER" id="PTHR14226">
    <property type="entry name" value="NEUROPATHY TARGET ESTERASE/SWISS CHEESE D.MELANOGASTER"/>
    <property type="match status" value="1"/>
</dbReference>
<evidence type="ECO:0000313" key="6">
    <source>
        <dbReference type="EMBL" id="MFC6439642.1"/>
    </source>
</evidence>
<dbReference type="InterPro" id="IPR050301">
    <property type="entry name" value="NTE"/>
</dbReference>
<dbReference type="Proteomes" id="UP001596364">
    <property type="component" value="Unassembled WGS sequence"/>
</dbReference>
<comment type="caution">
    <text evidence="4">Lacks conserved residue(s) required for the propagation of feature annotation.</text>
</comment>
<accession>A0ABW1XHC6</accession>
<reference evidence="7" key="1">
    <citation type="journal article" date="2019" name="Int. J. Syst. Evol. Microbiol.">
        <title>The Global Catalogue of Microorganisms (GCM) 10K type strain sequencing project: providing services to taxonomists for standard genome sequencing and annotation.</title>
        <authorList>
            <consortium name="The Broad Institute Genomics Platform"/>
            <consortium name="The Broad Institute Genome Sequencing Center for Infectious Disease"/>
            <person name="Wu L."/>
            <person name="Ma J."/>
        </authorList>
    </citation>
    <scope>NUCLEOTIDE SEQUENCE [LARGE SCALE GENOMIC DNA]</scope>
    <source>
        <strain evidence="7">CGMCC 1.16031</strain>
    </source>
</reference>
<dbReference type="RefSeq" id="WP_371414248.1">
    <property type="nucleotide sequence ID" value="NZ_JBHSUS010000001.1"/>
</dbReference>
<dbReference type="PANTHER" id="PTHR14226:SF57">
    <property type="entry name" value="BLR7027 PROTEIN"/>
    <property type="match status" value="1"/>
</dbReference>
<gene>
    <name evidence="6" type="ORF">ACFP85_05685</name>
</gene>
<sequence length="375" mass="42170">MNNPRNDTALMLSGGGARAAYQVGVLKAITQFLPRNHNIPFPIICGTSAGAINATAMACYASCYHLGVRKLEHVWKHMLPEHIFETRFGSVLRHLIKNYLKIFRSDDIEHFPSSILNNEPLRRLLHKTLDFPRLERNLAQGHLRAVCVNASSYANHDSLTFFQSGEDIEPWQRVKRRGLACRLNVEHLMASAAIPMLFPSIKLGNEYFGDGSIHQLSPLSAPIHLGANKVMVIGMEQPILPLISHPKAPSLSAVAGHLLDTVFEDTLSADLERLERINHLITLMDAKKRSQSHLRPIQTLVLNPTIDLNHLASENYHLLPAGLRSMLNILGIRADAESSLPSYLLFDHRYCSALIQYGFNDTMQREDEIRQFLEL</sequence>
<feature type="domain" description="PNPLA" evidence="5">
    <location>
        <begin position="10"/>
        <end position="223"/>
    </location>
</feature>
<keyword evidence="3 4" id="KW-0443">Lipid metabolism</keyword>
<dbReference type="PROSITE" id="PS51635">
    <property type="entry name" value="PNPLA"/>
    <property type="match status" value="1"/>
</dbReference>
<evidence type="ECO:0000313" key="7">
    <source>
        <dbReference type="Proteomes" id="UP001596364"/>
    </source>
</evidence>
<proteinExistence type="predicted"/>
<evidence type="ECO:0000259" key="5">
    <source>
        <dbReference type="PROSITE" id="PS51635"/>
    </source>
</evidence>
<evidence type="ECO:0000256" key="3">
    <source>
        <dbReference type="ARBA" id="ARBA00023098"/>
    </source>
</evidence>
<dbReference type="SUPFAM" id="SSF52151">
    <property type="entry name" value="FabD/lysophospholipase-like"/>
    <property type="match status" value="1"/>
</dbReference>
<keyword evidence="1 4" id="KW-0378">Hydrolase</keyword>
<dbReference type="CDD" id="cd07209">
    <property type="entry name" value="Pat_hypo_Ecoli_Z1214_like"/>
    <property type="match status" value="1"/>
</dbReference>
<name>A0ABW1XHC6_9ALTE</name>
<feature type="active site" description="Nucleophile" evidence="4">
    <location>
        <position position="48"/>
    </location>
</feature>
<comment type="caution">
    <text evidence="6">The sequence shown here is derived from an EMBL/GenBank/DDBJ whole genome shotgun (WGS) entry which is preliminary data.</text>
</comment>
<dbReference type="InterPro" id="IPR002641">
    <property type="entry name" value="PNPLA_dom"/>
</dbReference>
<keyword evidence="7" id="KW-1185">Reference proteome</keyword>
<feature type="short sequence motif" description="GXSXG" evidence="4">
    <location>
        <begin position="46"/>
        <end position="50"/>
    </location>
</feature>
<organism evidence="6 7">
    <name type="scientific">Pseudobowmanella zhangzhouensis</name>
    <dbReference type="NCBI Taxonomy" id="1537679"/>
    <lineage>
        <taxon>Bacteria</taxon>
        <taxon>Pseudomonadati</taxon>
        <taxon>Pseudomonadota</taxon>
        <taxon>Gammaproteobacteria</taxon>
        <taxon>Alteromonadales</taxon>
        <taxon>Alteromonadaceae</taxon>
    </lineage>
</organism>
<evidence type="ECO:0000256" key="1">
    <source>
        <dbReference type="ARBA" id="ARBA00022801"/>
    </source>
</evidence>
<evidence type="ECO:0000256" key="4">
    <source>
        <dbReference type="PROSITE-ProRule" id="PRU01161"/>
    </source>
</evidence>
<feature type="active site" description="Proton acceptor" evidence="4">
    <location>
        <position position="210"/>
    </location>
</feature>
<protein>
    <submittedName>
        <fullName evidence="6">Patatin-like phospholipase family protein</fullName>
    </submittedName>
</protein>